<feature type="transmembrane region" description="Helical" evidence="1">
    <location>
        <begin position="125"/>
        <end position="149"/>
    </location>
</feature>
<organism evidence="2 3">
    <name type="scientific">Massilia polaris</name>
    <dbReference type="NCBI Taxonomy" id="2728846"/>
    <lineage>
        <taxon>Bacteria</taxon>
        <taxon>Pseudomonadati</taxon>
        <taxon>Pseudomonadota</taxon>
        <taxon>Betaproteobacteria</taxon>
        <taxon>Burkholderiales</taxon>
        <taxon>Oxalobacteraceae</taxon>
        <taxon>Telluria group</taxon>
        <taxon>Massilia</taxon>
    </lineage>
</organism>
<protein>
    <submittedName>
        <fullName evidence="2">Uncharacterized protein</fullName>
    </submittedName>
</protein>
<proteinExistence type="predicted"/>
<gene>
    <name evidence="2" type="ORF">HHL21_00365</name>
</gene>
<keyword evidence="1" id="KW-1133">Transmembrane helix</keyword>
<keyword evidence="1" id="KW-0472">Membrane</keyword>
<dbReference type="Proteomes" id="UP000583752">
    <property type="component" value="Unassembled WGS sequence"/>
</dbReference>
<evidence type="ECO:0000256" key="1">
    <source>
        <dbReference type="SAM" id="Phobius"/>
    </source>
</evidence>
<name>A0A848HEN8_9BURK</name>
<feature type="transmembrane region" description="Helical" evidence="1">
    <location>
        <begin position="36"/>
        <end position="55"/>
    </location>
</feature>
<reference evidence="2 3" key="1">
    <citation type="submission" date="2020-04" db="EMBL/GenBank/DDBJ databases">
        <title>Massilia sp. RP-1-19 isolated from soil.</title>
        <authorList>
            <person name="Dahal R.H."/>
        </authorList>
    </citation>
    <scope>NUCLEOTIDE SEQUENCE [LARGE SCALE GENOMIC DNA]</scope>
    <source>
        <strain evidence="2 3">RP-1-19</strain>
    </source>
</reference>
<feature type="transmembrane region" description="Helical" evidence="1">
    <location>
        <begin position="155"/>
        <end position="176"/>
    </location>
</feature>
<sequence length="289" mass="30465">MSSKLRLVLKVAATLTVVGLGYLIRGHSGSEEHIGWAIAGWALTAYVVIRIALALRRGRAALKAQGDARVSIKSIERATMSAMPVWMQGWSRTEIKIYGGFWRALRGVPLARGPRFSVCDGARSGWLSAAAALAVASLAALGLVLLTGWSTSLKSLLIGVACIAGPALYLLVMLAGERRLLNEAGHAVTDDVLALAVGVRFTADIALADVVSCVPLTAADLVVEDACVVSPFERPNVLLTLRGDAVVGAERFGYAFKPGTPMLALYVDEPARFAGAVGAAVERQLPRYA</sequence>
<feature type="transmembrane region" description="Helical" evidence="1">
    <location>
        <begin position="7"/>
        <end position="24"/>
    </location>
</feature>
<evidence type="ECO:0000313" key="3">
    <source>
        <dbReference type="Proteomes" id="UP000583752"/>
    </source>
</evidence>
<keyword evidence="3" id="KW-1185">Reference proteome</keyword>
<dbReference type="RefSeq" id="WP_169463301.1">
    <property type="nucleotide sequence ID" value="NZ_JABBGG010000001.1"/>
</dbReference>
<dbReference type="EMBL" id="JABBGG010000001">
    <property type="protein sequence ID" value="NML59567.1"/>
    <property type="molecule type" value="Genomic_DNA"/>
</dbReference>
<evidence type="ECO:0000313" key="2">
    <source>
        <dbReference type="EMBL" id="NML59567.1"/>
    </source>
</evidence>
<accession>A0A848HEN8</accession>
<dbReference type="AlphaFoldDB" id="A0A848HEN8"/>
<keyword evidence="1" id="KW-0812">Transmembrane</keyword>
<comment type="caution">
    <text evidence="2">The sequence shown here is derived from an EMBL/GenBank/DDBJ whole genome shotgun (WGS) entry which is preliminary data.</text>
</comment>